<evidence type="ECO:0008006" key="4">
    <source>
        <dbReference type="Google" id="ProtNLM"/>
    </source>
</evidence>
<keyword evidence="1" id="KW-0732">Signal</keyword>
<protein>
    <recommendedName>
        <fullName evidence="4">Outer membrane protein beta-barrel domain-containing protein</fullName>
    </recommendedName>
</protein>
<gene>
    <name evidence="2" type="ORF">SAMN05444005_102277</name>
</gene>
<evidence type="ECO:0000313" key="3">
    <source>
        <dbReference type="Proteomes" id="UP000198648"/>
    </source>
</evidence>
<dbReference type="RefSeq" id="WP_143065606.1">
    <property type="nucleotide sequence ID" value="NZ_FOEI01000002.1"/>
</dbReference>
<keyword evidence="3" id="KW-1185">Reference proteome</keyword>
<dbReference type="OrthoDB" id="1346359at2"/>
<reference evidence="2 3" key="1">
    <citation type="submission" date="2016-10" db="EMBL/GenBank/DDBJ databases">
        <authorList>
            <person name="de Groot N.N."/>
        </authorList>
    </citation>
    <scope>NUCLEOTIDE SEQUENCE [LARGE SCALE GENOMIC DNA]</scope>
    <source>
        <strain evidence="2 3">DSM 27078</strain>
    </source>
</reference>
<feature type="signal peptide" evidence="1">
    <location>
        <begin position="1"/>
        <end position="18"/>
    </location>
</feature>
<sequence length="224" mass="25707">MKKLVFITFIFFPLLAMSQTLEFGPTLGLHASSIDDANFFIDKPSIGKRLWNVNKGFQTILYFKDPKQTSTGAITLNFHNTDYGVRSDKRQNFYSYNTNSFDIGYRFSGFPDYEKNIRAYLEAGLGINLFDTSNYYHGLTEETDAFPELKEAIALKDKELKLVLGLGFDFNVFKDFICFTELKASGGFTNITQNDGAYIDTYFQLNTGLRYIVNFKKKESKIEE</sequence>
<accession>A0A1H9AQV0</accession>
<name>A0A1H9AQV0_9FLAO</name>
<dbReference type="AlphaFoldDB" id="A0A1H9AQV0"/>
<organism evidence="2 3">
    <name type="scientific">Flavobacterium urocaniciphilum</name>
    <dbReference type="NCBI Taxonomy" id="1299341"/>
    <lineage>
        <taxon>Bacteria</taxon>
        <taxon>Pseudomonadati</taxon>
        <taxon>Bacteroidota</taxon>
        <taxon>Flavobacteriia</taxon>
        <taxon>Flavobacteriales</taxon>
        <taxon>Flavobacteriaceae</taxon>
        <taxon>Flavobacterium</taxon>
    </lineage>
</organism>
<dbReference type="Proteomes" id="UP000198648">
    <property type="component" value="Unassembled WGS sequence"/>
</dbReference>
<dbReference type="STRING" id="1299341.SAMN05444005_102277"/>
<evidence type="ECO:0000313" key="2">
    <source>
        <dbReference type="EMBL" id="SEP78837.1"/>
    </source>
</evidence>
<dbReference type="EMBL" id="FOEI01000002">
    <property type="protein sequence ID" value="SEP78837.1"/>
    <property type="molecule type" value="Genomic_DNA"/>
</dbReference>
<feature type="chain" id="PRO_5011680507" description="Outer membrane protein beta-barrel domain-containing protein" evidence="1">
    <location>
        <begin position="19"/>
        <end position="224"/>
    </location>
</feature>
<proteinExistence type="predicted"/>
<evidence type="ECO:0000256" key="1">
    <source>
        <dbReference type="SAM" id="SignalP"/>
    </source>
</evidence>